<evidence type="ECO:0000313" key="3">
    <source>
        <dbReference type="Proteomes" id="UP000615755"/>
    </source>
</evidence>
<dbReference type="Pfam" id="PF00501">
    <property type="entry name" value="AMP-binding"/>
    <property type="match status" value="1"/>
</dbReference>
<dbReference type="Proteomes" id="UP000615755">
    <property type="component" value="Unassembled WGS sequence"/>
</dbReference>
<dbReference type="Gene3D" id="3.30.300.30">
    <property type="match status" value="1"/>
</dbReference>
<sequence>MYKQSLAKNFLKNAEKYKERVALFVDGRYFSYRQLLELVLPVADQLVKTTSPFCVLVCEKNINRYVGILAALLADKTYVPICPNSPDSVLERVLNVIDSDCFIIDTSSEAKDMHIASKLKLGTQVVFPSLSTSAFGQSLLNLQVVGKEQLVGGELAHFDTFNNENAYLMFTSGSTGVPKGVMVSHENVQEYLRGAIELFNPDESDRVIQLNSYTFDLSVHDIFLAWSVGASLYAVPENAFFKIPQYLAEHEITFWLSVPTTGINLNDLNLLTEGRFEKLKYTLFCGEPLPESLARAWHKAAPNGEICNIYGPTECTIAMTCYVWSMRDNASDIVPIGVPFPGQEIVLLDANFQQVSDGDKGEIFIGGSQVVEGYYNNEAQTLLRFVTFPQRDGVWYRSGDLAVRTEHDGFQFTGRCDDQLQVRGYRVERLEVEMLMRQACGIESLAVVGWPILDANVCGGLVAFVSGSDLSSSAIKEACRKHMPEYMWPSKVYLQDIPLTKSLKIDYPALKKQLSLASTHNKQVQQA</sequence>
<dbReference type="RefSeq" id="WP_192505954.1">
    <property type="nucleotide sequence ID" value="NZ_AQGV01000009.1"/>
</dbReference>
<dbReference type="InterPro" id="IPR045851">
    <property type="entry name" value="AMP-bd_C_sf"/>
</dbReference>
<name>A0ABR9E606_9GAMM</name>
<gene>
    <name evidence="2" type="ORF">PAUR_a3416</name>
</gene>
<comment type="caution">
    <text evidence="2">The sequence shown here is derived from an EMBL/GenBank/DDBJ whole genome shotgun (WGS) entry which is preliminary data.</text>
</comment>
<feature type="domain" description="AMP-dependent synthetase/ligase" evidence="1">
    <location>
        <begin position="12"/>
        <end position="375"/>
    </location>
</feature>
<keyword evidence="3" id="KW-1185">Reference proteome</keyword>
<dbReference type="InterPro" id="IPR042099">
    <property type="entry name" value="ANL_N_sf"/>
</dbReference>
<accession>A0ABR9E606</accession>
<protein>
    <recommendedName>
        <fullName evidence="1">AMP-dependent synthetase/ligase domain-containing protein</fullName>
    </recommendedName>
</protein>
<evidence type="ECO:0000259" key="1">
    <source>
        <dbReference type="Pfam" id="PF00501"/>
    </source>
</evidence>
<dbReference type="InterPro" id="IPR000873">
    <property type="entry name" value="AMP-dep_synth/lig_dom"/>
</dbReference>
<dbReference type="PANTHER" id="PTHR45527:SF1">
    <property type="entry name" value="FATTY ACID SYNTHASE"/>
    <property type="match status" value="1"/>
</dbReference>
<organism evidence="2 3">
    <name type="scientific">Pseudoalteromonas aurantia 208</name>
    <dbReference type="NCBI Taxonomy" id="1314867"/>
    <lineage>
        <taxon>Bacteria</taxon>
        <taxon>Pseudomonadati</taxon>
        <taxon>Pseudomonadota</taxon>
        <taxon>Gammaproteobacteria</taxon>
        <taxon>Alteromonadales</taxon>
        <taxon>Pseudoalteromonadaceae</taxon>
        <taxon>Pseudoalteromonas</taxon>
    </lineage>
</organism>
<dbReference type="InterPro" id="IPR020845">
    <property type="entry name" value="AMP-binding_CS"/>
</dbReference>
<evidence type="ECO:0000313" key="2">
    <source>
        <dbReference type="EMBL" id="MBE0366413.1"/>
    </source>
</evidence>
<dbReference type="PROSITE" id="PS00455">
    <property type="entry name" value="AMP_BINDING"/>
    <property type="match status" value="1"/>
</dbReference>
<dbReference type="SUPFAM" id="SSF56801">
    <property type="entry name" value="Acetyl-CoA synthetase-like"/>
    <property type="match status" value="1"/>
</dbReference>
<dbReference type="Gene3D" id="3.40.50.12780">
    <property type="entry name" value="N-terminal domain of ligase-like"/>
    <property type="match status" value="1"/>
</dbReference>
<dbReference type="EMBL" id="AQGV01000009">
    <property type="protein sequence ID" value="MBE0366413.1"/>
    <property type="molecule type" value="Genomic_DNA"/>
</dbReference>
<proteinExistence type="predicted"/>
<dbReference type="PANTHER" id="PTHR45527">
    <property type="entry name" value="NONRIBOSOMAL PEPTIDE SYNTHETASE"/>
    <property type="match status" value="1"/>
</dbReference>
<reference evidence="2 3" key="1">
    <citation type="submission" date="2015-03" db="EMBL/GenBank/DDBJ databases">
        <title>Genome sequence of Pseudoalteromonas aurantia.</title>
        <authorList>
            <person name="Xie B.-B."/>
            <person name="Rong J.-C."/>
            <person name="Qin Q.-L."/>
            <person name="Zhang Y.-Z."/>
        </authorList>
    </citation>
    <scope>NUCLEOTIDE SEQUENCE [LARGE SCALE GENOMIC DNA]</scope>
    <source>
        <strain evidence="2 3">208</strain>
    </source>
</reference>